<organism evidence="7 8">
    <name type="scientific">Glacieibacterium frigidum</name>
    <dbReference type="NCBI Taxonomy" id="2593303"/>
    <lineage>
        <taxon>Bacteria</taxon>
        <taxon>Pseudomonadati</taxon>
        <taxon>Pseudomonadota</taxon>
        <taxon>Alphaproteobacteria</taxon>
        <taxon>Sphingomonadales</taxon>
        <taxon>Sphingosinicellaceae</taxon>
        <taxon>Glacieibacterium</taxon>
    </lineage>
</organism>
<feature type="transmembrane region" description="Helical" evidence="6">
    <location>
        <begin position="378"/>
        <end position="399"/>
    </location>
</feature>
<feature type="transmembrane region" description="Helical" evidence="6">
    <location>
        <begin position="221"/>
        <end position="241"/>
    </location>
</feature>
<proteinExistence type="predicted"/>
<dbReference type="InterPro" id="IPR050833">
    <property type="entry name" value="Poly_Biosynth_Transport"/>
</dbReference>
<dbReference type="PANTHER" id="PTHR30250">
    <property type="entry name" value="PST FAMILY PREDICTED COLANIC ACID TRANSPORTER"/>
    <property type="match status" value="1"/>
</dbReference>
<feature type="transmembrane region" description="Helical" evidence="6">
    <location>
        <begin position="313"/>
        <end position="331"/>
    </location>
</feature>
<comment type="caution">
    <text evidence="7">The sequence shown here is derived from an EMBL/GenBank/DDBJ whole genome shotgun (WGS) entry which is preliminary data.</text>
</comment>
<protein>
    <submittedName>
        <fullName evidence="7">Uncharacterized protein</fullName>
    </submittedName>
</protein>
<feature type="transmembrane region" description="Helical" evidence="6">
    <location>
        <begin position="351"/>
        <end position="371"/>
    </location>
</feature>
<dbReference type="RefSeq" id="WP_143554411.1">
    <property type="nucleotide sequence ID" value="NZ_VJWA01000001.1"/>
</dbReference>
<evidence type="ECO:0000256" key="6">
    <source>
        <dbReference type="SAM" id="Phobius"/>
    </source>
</evidence>
<keyword evidence="2" id="KW-1003">Cell membrane</keyword>
<feature type="transmembrane region" description="Helical" evidence="6">
    <location>
        <begin position="21"/>
        <end position="42"/>
    </location>
</feature>
<evidence type="ECO:0000256" key="5">
    <source>
        <dbReference type="ARBA" id="ARBA00023136"/>
    </source>
</evidence>
<feature type="transmembrane region" description="Helical" evidence="6">
    <location>
        <begin position="137"/>
        <end position="155"/>
    </location>
</feature>
<accession>A0A552UF61</accession>
<gene>
    <name evidence="7" type="ORF">FMM06_01265</name>
</gene>
<dbReference type="PANTHER" id="PTHR30250:SF11">
    <property type="entry name" value="O-ANTIGEN TRANSPORTER-RELATED"/>
    <property type="match status" value="1"/>
</dbReference>
<keyword evidence="8" id="KW-1185">Reference proteome</keyword>
<keyword evidence="3 6" id="KW-0812">Transmembrane</keyword>
<reference evidence="7 8" key="1">
    <citation type="submission" date="2019-07" db="EMBL/GenBank/DDBJ databases">
        <title>Novel species isolated from glacier.</title>
        <authorList>
            <person name="Liu Q."/>
            <person name="Xin Y.-H."/>
        </authorList>
    </citation>
    <scope>NUCLEOTIDE SEQUENCE [LARGE SCALE GENOMIC DNA]</scope>
    <source>
        <strain evidence="7 8">LB1R16</strain>
    </source>
</reference>
<name>A0A552UF61_9SPHN</name>
<dbReference type="GO" id="GO:0015297">
    <property type="term" value="F:antiporter activity"/>
    <property type="evidence" value="ECO:0007669"/>
    <property type="project" value="InterPro"/>
</dbReference>
<evidence type="ECO:0000256" key="2">
    <source>
        <dbReference type="ARBA" id="ARBA00022475"/>
    </source>
</evidence>
<feature type="transmembrane region" description="Helical" evidence="6">
    <location>
        <begin position="98"/>
        <end position="117"/>
    </location>
</feature>
<dbReference type="OrthoDB" id="7594524at2"/>
<dbReference type="EMBL" id="VJWA01000001">
    <property type="protein sequence ID" value="TRW16867.1"/>
    <property type="molecule type" value="Genomic_DNA"/>
</dbReference>
<evidence type="ECO:0000313" key="7">
    <source>
        <dbReference type="EMBL" id="TRW16867.1"/>
    </source>
</evidence>
<keyword evidence="5 6" id="KW-0472">Membrane</keyword>
<evidence type="ECO:0000256" key="4">
    <source>
        <dbReference type="ARBA" id="ARBA00022989"/>
    </source>
</evidence>
<evidence type="ECO:0000313" key="8">
    <source>
        <dbReference type="Proteomes" id="UP000317894"/>
    </source>
</evidence>
<dbReference type="AlphaFoldDB" id="A0A552UF61"/>
<dbReference type="GO" id="GO:0005886">
    <property type="term" value="C:plasma membrane"/>
    <property type="evidence" value="ECO:0007669"/>
    <property type="project" value="UniProtKB-SubCell"/>
</dbReference>
<dbReference type="Pfam" id="PF01554">
    <property type="entry name" value="MatE"/>
    <property type="match status" value="1"/>
</dbReference>
<feature type="transmembrane region" description="Helical" evidence="6">
    <location>
        <begin position="271"/>
        <end position="292"/>
    </location>
</feature>
<sequence>MRKRFKQATAMLAPGRLGGQTVMAFALKIWGAGASFALGLLIARQFGASGTGTYAIGVNTVVMLSYLVLLGLDYIVVRDASGDLREGKQDRARGAVRSAARVVLVAAPLVAGTLWLLRDWLAAEILRQPNIGPILGIMLWAVIPLALQRIASAALRSADRIIISQIIDGPLGTTAAMIGVGLGVWFGNVHGLMLPATLYVAGLSLGAVVGWLAWRNVSRGWPSAVPVLALPMIAAGVPIVVSNLGNMFTEWYTTVALGSNWPVAVVGYYRAAWQFVALAGLLQVAVETVIGPRIAAAARIGALDEIASVARKSVVLVLVLGGPLFLVLLVIPETLLGLFGPEFRGGATVLQILVVGQFLRLACGPIGSILVMAGDQRWILASAGLAVAVCIIAVALLVPTYGAEGAAWATVITISLRNLALVWVVQSRLGVNLLGFRRPA</sequence>
<feature type="transmembrane region" description="Helical" evidence="6">
    <location>
        <begin position="405"/>
        <end position="425"/>
    </location>
</feature>
<dbReference type="Proteomes" id="UP000317894">
    <property type="component" value="Unassembled WGS sequence"/>
</dbReference>
<feature type="transmembrane region" description="Helical" evidence="6">
    <location>
        <begin position="54"/>
        <end position="77"/>
    </location>
</feature>
<dbReference type="InterPro" id="IPR002528">
    <property type="entry name" value="MATE_fam"/>
</dbReference>
<evidence type="ECO:0000256" key="1">
    <source>
        <dbReference type="ARBA" id="ARBA00004651"/>
    </source>
</evidence>
<comment type="subcellular location">
    <subcellularLocation>
        <location evidence="1">Cell membrane</location>
        <topology evidence="1">Multi-pass membrane protein</topology>
    </subcellularLocation>
</comment>
<evidence type="ECO:0000256" key="3">
    <source>
        <dbReference type="ARBA" id="ARBA00022692"/>
    </source>
</evidence>
<feature type="transmembrane region" description="Helical" evidence="6">
    <location>
        <begin position="192"/>
        <end position="214"/>
    </location>
</feature>
<keyword evidence="4 6" id="KW-1133">Transmembrane helix</keyword>
<dbReference type="GO" id="GO:0042910">
    <property type="term" value="F:xenobiotic transmembrane transporter activity"/>
    <property type="evidence" value="ECO:0007669"/>
    <property type="project" value="InterPro"/>
</dbReference>
<feature type="transmembrane region" description="Helical" evidence="6">
    <location>
        <begin position="167"/>
        <end position="186"/>
    </location>
</feature>